<dbReference type="SUPFAM" id="SSF52499">
    <property type="entry name" value="Isochorismatase-like hydrolases"/>
    <property type="match status" value="1"/>
</dbReference>
<sequence>MTAIDVHGSPLEIARDGGFGPWLDPASTAVISIDMHQGHLSEDPDCPCPAPRGRQVIAPIDDFHRRARALGVPVIHVRSEVRASGIDDLGGTSPSAWRRTFPQHVGEIPGASDHAIAGSRWTEFATDVQPGDEVVTGKKRLSAFYPTDLDFLLRQMGVRAVVLDGIMADCCVLNTAFDASNLGYRVTVLSDLVRGTDEGLERAALGMVSLHLGLVTTADELVGTWQAARADVEEPAVAVG</sequence>
<name>A0AAE7CAN0_9MICO</name>
<accession>A0AAE7CAN0</accession>
<protein>
    <submittedName>
        <fullName evidence="3">Cysteine hydrolase</fullName>
    </submittedName>
</protein>
<keyword evidence="1 3" id="KW-0378">Hydrolase</keyword>
<proteinExistence type="predicted"/>
<dbReference type="PANTHER" id="PTHR43540:SF6">
    <property type="entry name" value="ISOCHORISMATASE-LIKE DOMAIN-CONTAINING PROTEIN"/>
    <property type="match status" value="1"/>
</dbReference>
<evidence type="ECO:0000313" key="4">
    <source>
        <dbReference type="Proteomes" id="UP000503164"/>
    </source>
</evidence>
<dbReference type="RefSeq" id="WP_053773351.1">
    <property type="nucleotide sequence ID" value="NZ_CP012573.1"/>
</dbReference>
<dbReference type="InterPro" id="IPR000868">
    <property type="entry name" value="Isochorismatase-like_dom"/>
</dbReference>
<keyword evidence="4" id="KW-1185">Reference proteome</keyword>
<dbReference type="Gene3D" id="3.40.50.850">
    <property type="entry name" value="Isochorismatase-like"/>
    <property type="match status" value="1"/>
</dbReference>
<feature type="domain" description="Isochorismatase-like" evidence="2">
    <location>
        <begin position="28"/>
        <end position="220"/>
    </location>
</feature>
<organism evidence="3 4">
    <name type="scientific">Clavibacter capsici</name>
    <dbReference type="NCBI Taxonomy" id="1874630"/>
    <lineage>
        <taxon>Bacteria</taxon>
        <taxon>Bacillati</taxon>
        <taxon>Actinomycetota</taxon>
        <taxon>Actinomycetes</taxon>
        <taxon>Micrococcales</taxon>
        <taxon>Microbacteriaceae</taxon>
        <taxon>Clavibacter</taxon>
    </lineage>
</organism>
<dbReference type="GO" id="GO:0016787">
    <property type="term" value="F:hydrolase activity"/>
    <property type="evidence" value="ECO:0007669"/>
    <property type="project" value="UniProtKB-KW"/>
</dbReference>
<dbReference type="Pfam" id="PF00857">
    <property type="entry name" value="Isochorismatase"/>
    <property type="match status" value="1"/>
</dbReference>
<dbReference type="CDD" id="cd00431">
    <property type="entry name" value="cysteine_hydrolases"/>
    <property type="match status" value="1"/>
</dbReference>
<dbReference type="Proteomes" id="UP000503164">
    <property type="component" value="Chromosome"/>
</dbReference>
<evidence type="ECO:0000256" key="1">
    <source>
        <dbReference type="ARBA" id="ARBA00022801"/>
    </source>
</evidence>
<gene>
    <name evidence="3" type="ORF">GW570_00695</name>
</gene>
<evidence type="ECO:0000313" key="3">
    <source>
        <dbReference type="EMBL" id="QIS43722.1"/>
    </source>
</evidence>
<dbReference type="InterPro" id="IPR036380">
    <property type="entry name" value="Isochorismatase-like_sf"/>
</dbReference>
<dbReference type="KEGG" id="ccap:AES38_00690"/>
<reference evidence="3 4" key="1">
    <citation type="journal article" date="2020" name="Mol. Plant Pathol.">
        <title>Plasmid composition and the chpG gene determine the virulence level of Clavibacter capsici natural isolates in pepper.</title>
        <authorList>
            <person name="Hwang I.S."/>
            <person name="Lee H.M."/>
            <person name="Oh E.J."/>
            <person name="Lee S."/>
            <person name="Heu S."/>
            <person name="Oh C.S."/>
        </authorList>
    </citation>
    <scope>NUCLEOTIDE SEQUENCE [LARGE SCALE GENOMIC DNA]</scope>
    <source>
        <strain evidence="3 4">1101</strain>
    </source>
</reference>
<dbReference type="PANTHER" id="PTHR43540">
    <property type="entry name" value="PEROXYUREIDOACRYLATE/UREIDOACRYLATE AMIDOHYDROLASE-RELATED"/>
    <property type="match status" value="1"/>
</dbReference>
<dbReference type="AlphaFoldDB" id="A0AAE7CAN0"/>
<evidence type="ECO:0000259" key="2">
    <source>
        <dbReference type="Pfam" id="PF00857"/>
    </source>
</evidence>
<dbReference type="InterPro" id="IPR050272">
    <property type="entry name" value="Isochorismatase-like_hydrls"/>
</dbReference>
<dbReference type="EMBL" id="CP048049">
    <property type="protein sequence ID" value="QIS43722.1"/>
    <property type="molecule type" value="Genomic_DNA"/>
</dbReference>